<dbReference type="EMBL" id="JASPKY010000588">
    <property type="protein sequence ID" value="KAK9688517.1"/>
    <property type="molecule type" value="Genomic_DNA"/>
</dbReference>
<evidence type="ECO:0000256" key="1">
    <source>
        <dbReference type="SAM" id="MobiDB-lite"/>
    </source>
</evidence>
<dbReference type="AlphaFoldDB" id="A0AAW1IFI0"/>
<evidence type="ECO:0000313" key="2">
    <source>
        <dbReference type="EMBL" id="KAK9688517.1"/>
    </source>
</evidence>
<accession>A0AAW1IFI0</accession>
<protein>
    <submittedName>
        <fullName evidence="2">Uncharacterized protein</fullName>
    </submittedName>
</protein>
<proteinExistence type="predicted"/>
<feature type="region of interest" description="Disordered" evidence="1">
    <location>
        <begin position="53"/>
        <end position="75"/>
    </location>
</feature>
<comment type="caution">
    <text evidence="2">The sequence shown here is derived from an EMBL/GenBank/DDBJ whole genome shotgun (WGS) entry which is preliminary data.</text>
</comment>
<organism evidence="2 3">
    <name type="scientific">Popillia japonica</name>
    <name type="common">Japanese beetle</name>
    <dbReference type="NCBI Taxonomy" id="7064"/>
    <lineage>
        <taxon>Eukaryota</taxon>
        <taxon>Metazoa</taxon>
        <taxon>Ecdysozoa</taxon>
        <taxon>Arthropoda</taxon>
        <taxon>Hexapoda</taxon>
        <taxon>Insecta</taxon>
        <taxon>Pterygota</taxon>
        <taxon>Neoptera</taxon>
        <taxon>Endopterygota</taxon>
        <taxon>Coleoptera</taxon>
        <taxon>Polyphaga</taxon>
        <taxon>Scarabaeiformia</taxon>
        <taxon>Scarabaeidae</taxon>
        <taxon>Rutelinae</taxon>
        <taxon>Popillia</taxon>
    </lineage>
</organism>
<sequence>MYSLVEFQEESGDGSAMIRTDWLTPRKKEPFWSCVKEQHKFEKILKRREAVDPGNDYNKAHKKSRKAEVTSALESDEPILNRKRKRFLPKRLINNFSDSHSGDEDERTNFIRPPKINKNCIPNTPDCSSTTSSFVGLPQTDTAFVTECSTSEIIIDEDNCASRRDLDFLG</sequence>
<reference evidence="2 3" key="1">
    <citation type="journal article" date="2024" name="BMC Genomics">
        <title>De novo assembly and annotation of Popillia japonica's genome with initial clues to its potential as an invasive pest.</title>
        <authorList>
            <person name="Cucini C."/>
            <person name="Boschi S."/>
            <person name="Funari R."/>
            <person name="Cardaioli E."/>
            <person name="Iannotti N."/>
            <person name="Marturano G."/>
            <person name="Paoli F."/>
            <person name="Bruttini M."/>
            <person name="Carapelli A."/>
            <person name="Frati F."/>
            <person name="Nardi F."/>
        </authorList>
    </citation>
    <scope>NUCLEOTIDE SEQUENCE [LARGE SCALE GENOMIC DNA]</scope>
    <source>
        <strain evidence="2">DMR45628</strain>
    </source>
</reference>
<name>A0AAW1IFI0_POPJA</name>
<gene>
    <name evidence="2" type="ORF">QE152_g35266</name>
</gene>
<keyword evidence="3" id="KW-1185">Reference proteome</keyword>
<dbReference type="Proteomes" id="UP001458880">
    <property type="component" value="Unassembled WGS sequence"/>
</dbReference>
<evidence type="ECO:0000313" key="3">
    <source>
        <dbReference type="Proteomes" id="UP001458880"/>
    </source>
</evidence>